<dbReference type="AlphaFoldDB" id="A0A7L4ZKD7"/>
<gene>
    <name evidence="3" type="ORF">IMCC3317_24730</name>
</gene>
<name>A0A7L4ZKD7_9FLAO</name>
<dbReference type="RefSeq" id="WP_160129743.1">
    <property type="nucleotide sequence ID" value="NZ_CP019288.1"/>
</dbReference>
<evidence type="ECO:0000256" key="1">
    <source>
        <dbReference type="SAM" id="MobiDB-lite"/>
    </source>
</evidence>
<evidence type="ECO:0000256" key="2">
    <source>
        <dbReference type="SAM" id="SignalP"/>
    </source>
</evidence>
<feature type="chain" id="PRO_5029798180" evidence="2">
    <location>
        <begin position="25"/>
        <end position="632"/>
    </location>
</feature>
<reference evidence="3 4" key="1">
    <citation type="journal article" date="2013" name="Int. J. Syst. Evol. Microbiol.">
        <title>Kordia antarctica sp. nov., isolated from Antarctic seawater.</title>
        <authorList>
            <person name="Baek K."/>
            <person name="Choi A."/>
            <person name="Kang I."/>
            <person name="Lee K."/>
            <person name="Cho J.C."/>
        </authorList>
    </citation>
    <scope>NUCLEOTIDE SEQUENCE [LARGE SCALE GENOMIC DNA]</scope>
    <source>
        <strain evidence="3 4">IMCC3317</strain>
    </source>
</reference>
<keyword evidence="4" id="KW-1185">Reference proteome</keyword>
<dbReference type="KEGG" id="kan:IMCC3317_24730"/>
<feature type="signal peptide" evidence="2">
    <location>
        <begin position="1"/>
        <end position="24"/>
    </location>
</feature>
<feature type="compositionally biased region" description="Polar residues" evidence="1">
    <location>
        <begin position="236"/>
        <end position="247"/>
    </location>
</feature>
<keyword evidence="2" id="KW-0732">Signal</keyword>
<feature type="region of interest" description="Disordered" evidence="1">
    <location>
        <begin position="234"/>
        <end position="274"/>
    </location>
</feature>
<proteinExistence type="predicted"/>
<dbReference type="EMBL" id="CP019288">
    <property type="protein sequence ID" value="QHI37095.1"/>
    <property type="molecule type" value="Genomic_DNA"/>
</dbReference>
<dbReference type="OrthoDB" id="1433916at2"/>
<dbReference type="Proteomes" id="UP000464657">
    <property type="component" value="Chromosome"/>
</dbReference>
<protein>
    <submittedName>
        <fullName evidence="3">Uncharacterized protein</fullName>
    </submittedName>
</protein>
<evidence type="ECO:0000313" key="3">
    <source>
        <dbReference type="EMBL" id="QHI37095.1"/>
    </source>
</evidence>
<organism evidence="3 4">
    <name type="scientific">Kordia antarctica</name>
    <dbReference type="NCBI Taxonomy" id="1218801"/>
    <lineage>
        <taxon>Bacteria</taxon>
        <taxon>Pseudomonadati</taxon>
        <taxon>Bacteroidota</taxon>
        <taxon>Flavobacteriia</taxon>
        <taxon>Flavobacteriales</taxon>
        <taxon>Flavobacteriaceae</taxon>
        <taxon>Kordia</taxon>
    </lineage>
</organism>
<evidence type="ECO:0000313" key="4">
    <source>
        <dbReference type="Proteomes" id="UP000464657"/>
    </source>
</evidence>
<sequence length="632" mass="70960">MKRVRKLFQVLCVLTLVVSLTNCQHDDAINETQQAEALQKEFPFKSSVLSMQEVEVNTKLSNQMRSLATLQSSSSAESVYNETYNFTIATDAVKFVESTENDSHSYTFQISRENNTGSALENLVFSYNAITDDYEASLVTYHFTASQQQEFLLTQHVRTPHEITYESIAVNLSDVVGENALPCTHTYTVYHITPDTGDTFIYSTNGNVQNACQHDDEEGITQCDTYTVIEIDCPNGGTSSANDDGTQNPASPTGSTTGGGNTTPSNDNDDRVITSPILSPSQIISDCMNGNSFNPRLSQEMLIWLQENRSSSTAMSIYLKNVGCDESSQNFVEEAIEAMMANPNLTFEDYIRERVEDLLEDRPFGLIEVPCSELEKWQQLASHTAQPSVFNRVHAIDNQHTTYFTDYDIQTIENAKGHLVNMDYFPVEITSLPINPLTNVAYTPEELLRYFRLNINSFIDNSWAVFSPVVEDFGNFSIDDTDLWNSDDPLTALLTIAIPIDEGTVIVSDYSDSNFTVITLRTPWDGTHPVSGVRDFGFTQTNWGSYIFYTRAVDRMKNGLDYAIANSPIPNDVAFFGSDALWESFQEKFSTFVYENGGNVELTPKETYRPTWEKIKKVLRGEISIDELDCLQ</sequence>
<accession>A0A7L4ZKD7</accession>